<evidence type="ECO:0000256" key="2">
    <source>
        <dbReference type="SAM" id="Phobius"/>
    </source>
</evidence>
<evidence type="ECO:0000313" key="5">
    <source>
        <dbReference type="Proteomes" id="UP000294530"/>
    </source>
</evidence>
<dbReference type="RefSeq" id="XP_067822281.1">
    <property type="nucleotide sequence ID" value="XM_067958639.1"/>
</dbReference>
<feature type="region of interest" description="Disordered" evidence="1">
    <location>
        <begin position="1"/>
        <end position="53"/>
    </location>
</feature>
<dbReference type="SMART" id="SM00239">
    <property type="entry name" value="C2"/>
    <property type="match status" value="1"/>
</dbReference>
<keyword evidence="2" id="KW-0472">Membrane</keyword>
<protein>
    <recommendedName>
        <fullName evidence="3">C2 domain-containing protein</fullName>
    </recommendedName>
</protein>
<sequence length="502" mass="54576">MGLESPYKPSNRGSFLSSPMPTNNPTFEAPACSPPSHHASVDDCGSSDSSDTTNEFPQAEQLLVSHLRFAHALRKNDAAMILQYLAKDVILVSIDGSIHEGQSAVLASLVGARMTKLSANLHIKGCPTRSGCCQSTFIYEHGIVFKDPLFMEVLDWKLSSATITRITHFALPNAKSGKTPNDFSKSAPLRLSFGARWSDEEDPSGCINDSDSSEMWDAETSNQAAFQPVQTRSRRLKSTSSADYSSSAVMNISSASLKRTGSSSSNQSGGYEASIQPLTPRTSVVPSARSSAPLFTLAEISCRGLKPIRKRKTVNPFVILRCPVTGSVWKSPINRRDPNPKWNHITFKIPSHNLADVVEISLWDHTFFRSIKVAGAALVVSDLLNQNSDLCTTIELERCDAARIGGDAPHVSLHVRFVQHNGGDGASRSVNEAEPMVAKGVTEISKTLVGKEPHSNGSYWLKTSSLKDGHHASMVLMLVRAAIVAFLVWMLYRASLLWPLLA</sequence>
<dbReference type="Gene3D" id="2.60.40.150">
    <property type="entry name" value="C2 domain"/>
    <property type="match status" value="1"/>
</dbReference>
<feature type="compositionally biased region" description="Polar residues" evidence="1">
    <location>
        <begin position="219"/>
        <end position="231"/>
    </location>
</feature>
<proteinExistence type="predicted"/>
<feature type="transmembrane region" description="Helical" evidence="2">
    <location>
        <begin position="472"/>
        <end position="492"/>
    </location>
</feature>
<keyword evidence="2" id="KW-1133">Transmembrane helix</keyword>
<dbReference type="EMBL" id="SHOA02000001">
    <property type="protein sequence ID" value="TDH72782.1"/>
    <property type="molecule type" value="Genomic_DNA"/>
</dbReference>
<comment type="caution">
    <text evidence="4">The sequence shown here is derived from an EMBL/GenBank/DDBJ whole genome shotgun (WGS) entry which is preliminary data.</text>
</comment>
<dbReference type="Proteomes" id="UP000294530">
    <property type="component" value="Unassembled WGS sequence"/>
</dbReference>
<organism evidence="4 5">
    <name type="scientific">Bremia lactucae</name>
    <name type="common">Lettuce downy mildew</name>
    <dbReference type="NCBI Taxonomy" id="4779"/>
    <lineage>
        <taxon>Eukaryota</taxon>
        <taxon>Sar</taxon>
        <taxon>Stramenopiles</taxon>
        <taxon>Oomycota</taxon>
        <taxon>Peronosporomycetes</taxon>
        <taxon>Peronosporales</taxon>
        <taxon>Peronosporaceae</taxon>
        <taxon>Bremia</taxon>
    </lineage>
</organism>
<feature type="region of interest" description="Disordered" evidence="1">
    <location>
        <begin position="255"/>
        <end position="283"/>
    </location>
</feature>
<feature type="compositionally biased region" description="Low complexity" evidence="1">
    <location>
        <begin position="42"/>
        <end position="51"/>
    </location>
</feature>
<accession>A0A976IJ56</accession>
<dbReference type="InterPro" id="IPR000008">
    <property type="entry name" value="C2_dom"/>
</dbReference>
<feature type="compositionally biased region" description="Polar residues" evidence="1">
    <location>
        <begin position="11"/>
        <end position="26"/>
    </location>
</feature>
<dbReference type="KEGG" id="blac:94344310"/>
<name>A0A976IJ56_BRELC</name>
<dbReference type="GeneID" id="94344310"/>
<dbReference type="OrthoDB" id="164420at2759"/>
<evidence type="ECO:0000259" key="3">
    <source>
        <dbReference type="PROSITE" id="PS50004"/>
    </source>
</evidence>
<evidence type="ECO:0000256" key="1">
    <source>
        <dbReference type="SAM" id="MobiDB-lite"/>
    </source>
</evidence>
<gene>
    <name evidence="4" type="ORF">CCR75_000532</name>
</gene>
<dbReference type="PROSITE" id="PS50004">
    <property type="entry name" value="C2"/>
    <property type="match status" value="1"/>
</dbReference>
<dbReference type="AlphaFoldDB" id="A0A976IJ56"/>
<keyword evidence="2" id="KW-0812">Transmembrane</keyword>
<dbReference type="Pfam" id="PF00168">
    <property type="entry name" value="C2"/>
    <property type="match status" value="1"/>
</dbReference>
<evidence type="ECO:0000313" key="4">
    <source>
        <dbReference type="EMBL" id="TDH72782.1"/>
    </source>
</evidence>
<dbReference type="CDD" id="cd00030">
    <property type="entry name" value="C2"/>
    <property type="match status" value="1"/>
</dbReference>
<feature type="region of interest" description="Disordered" evidence="1">
    <location>
        <begin position="194"/>
        <end position="240"/>
    </location>
</feature>
<feature type="domain" description="C2" evidence="3">
    <location>
        <begin position="276"/>
        <end position="398"/>
    </location>
</feature>
<reference evidence="4 5" key="1">
    <citation type="journal article" date="2021" name="Genome Biol.">
        <title>AFLAP: assembly-free linkage analysis pipeline using k-mers from genome sequencing data.</title>
        <authorList>
            <person name="Fletcher K."/>
            <person name="Zhang L."/>
            <person name="Gil J."/>
            <person name="Han R."/>
            <person name="Cavanaugh K."/>
            <person name="Michelmore R."/>
        </authorList>
    </citation>
    <scope>NUCLEOTIDE SEQUENCE [LARGE SCALE GENOMIC DNA]</scope>
    <source>
        <strain evidence="4 5">SF5</strain>
    </source>
</reference>
<feature type="compositionally biased region" description="Polar residues" evidence="1">
    <location>
        <begin position="257"/>
        <end position="269"/>
    </location>
</feature>
<keyword evidence="5" id="KW-1185">Reference proteome</keyword>
<dbReference type="SUPFAM" id="SSF49562">
    <property type="entry name" value="C2 domain (Calcium/lipid-binding domain, CaLB)"/>
    <property type="match status" value="1"/>
</dbReference>
<dbReference type="InterPro" id="IPR035892">
    <property type="entry name" value="C2_domain_sf"/>
</dbReference>